<comment type="caution">
    <text evidence="2">The sequence shown here is derived from an EMBL/GenBank/DDBJ whole genome shotgun (WGS) entry which is preliminary data.</text>
</comment>
<feature type="domain" description="DUF3631" evidence="1">
    <location>
        <begin position="153"/>
        <end position="341"/>
    </location>
</feature>
<dbReference type="Pfam" id="PF12307">
    <property type="entry name" value="DUF3631"/>
    <property type="match status" value="1"/>
</dbReference>
<evidence type="ECO:0000259" key="1">
    <source>
        <dbReference type="Pfam" id="PF12307"/>
    </source>
</evidence>
<keyword evidence="3" id="KW-1185">Reference proteome</keyword>
<dbReference type="EMBL" id="JAGINW010000001">
    <property type="protein sequence ID" value="MBP2322398.1"/>
    <property type="molecule type" value="Genomic_DNA"/>
</dbReference>
<reference evidence="2 3" key="1">
    <citation type="submission" date="2021-03" db="EMBL/GenBank/DDBJ databases">
        <title>Sequencing the genomes of 1000 actinobacteria strains.</title>
        <authorList>
            <person name="Klenk H.-P."/>
        </authorList>
    </citation>
    <scope>NUCLEOTIDE SEQUENCE [LARGE SCALE GENOMIC DNA]</scope>
    <source>
        <strain evidence="2 3">DSM 46670</strain>
    </source>
</reference>
<organism evidence="2 3">
    <name type="scientific">Kibdelosporangium banguiense</name>
    <dbReference type="NCBI Taxonomy" id="1365924"/>
    <lineage>
        <taxon>Bacteria</taxon>
        <taxon>Bacillati</taxon>
        <taxon>Actinomycetota</taxon>
        <taxon>Actinomycetes</taxon>
        <taxon>Pseudonocardiales</taxon>
        <taxon>Pseudonocardiaceae</taxon>
        <taxon>Kibdelosporangium</taxon>
    </lineage>
</organism>
<gene>
    <name evidence="2" type="ORF">JOF56_002783</name>
</gene>
<evidence type="ECO:0000313" key="2">
    <source>
        <dbReference type="EMBL" id="MBP2322398.1"/>
    </source>
</evidence>
<evidence type="ECO:0000313" key="3">
    <source>
        <dbReference type="Proteomes" id="UP001519332"/>
    </source>
</evidence>
<sequence>MFPHKHCAPMLALWYAHTWAADHFYTTPRLILSSAEPESGKTRVLEVAQHFTKAPEMTMSGSAAALVRMVAAGPITILLDEVDTIFTVGGSGNEDVRGMLNGGYKRTNTIPKCKGDTATGITVDRLPTFAPTALAGLVGCMPPTITTRAITIHLRKRRHDQHVESYKEKRVKREAEPIRDALDTWITSIGEQLGDAEPVMPPGVADRAEEAWEPLLAIADAAGGHWPDTARQAAVFFVQQARSQPISTGVQLLADLRALFTQNNTDRMATTEILHALCSNEESPWGELNNGRPMDARRLSKELSRYHIGPTSFDSGGKTLKGYVTYPNTTQAGLADAWGRYLPPMTDDN</sequence>
<protein>
    <recommendedName>
        <fullName evidence="1">DUF3631 domain-containing protein</fullName>
    </recommendedName>
</protein>
<dbReference type="InterPro" id="IPR022081">
    <property type="entry name" value="DUF3631"/>
</dbReference>
<dbReference type="Proteomes" id="UP001519332">
    <property type="component" value="Unassembled WGS sequence"/>
</dbReference>
<name>A0ABS4TD97_9PSEU</name>
<dbReference type="RefSeq" id="WP_307855093.1">
    <property type="nucleotide sequence ID" value="NZ_JAGINW010000001.1"/>
</dbReference>
<proteinExistence type="predicted"/>
<accession>A0ABS4TD97</accession>